<dbReference type="InterPro" id="IPR011006">
    <property type="entry name" value="CheY-like_superfamily"/>
</dbReference>
<feature type="transmembrane region" description="Helical" evidence="8">
    <location>
        <begin position="78"/>
        <end position="95"/>
    </location>
</feature>
<feature type="coiled-coil region" evidence="7">
    <location>
        <begin position="159"/>
        <end position="197"/>
    </location>
</feature>
<keyword evidence="4" id="KW-0808">Transferase</keyword>
<dbReference type="InterPro" id="IPR004358">
    <property type="entry name" value="Sig_transdc_His_kin-like_C"/>
</dbReference>
<dbReference type="Pfam" id="PF00512">
    <property type="entry name" value="HisKA"/>
    <property type="match status" value="1"/>
</dbReference>
<reference evidence="11 12" key="1">
    <citation type="submission" date="2024-09" db="EMBL/GenBank/DDBJ databases">
        <title>Floridaenema gen nov. (Aerosakkonemataceae, Aerosakkonematales ord. nov., Cyanobacteria) from benthic tropical and subtropical fresh waters, with the description of four new species.</title>
        <authorList>
            <person name="Moretto J.A."/>
            <person name="Berthold D.E."/>
            <person name="Lefler F.W."/>
            <person name="Huang I.-S."/>
            <person name="Laughinghouse H. IV."/>
        </authorList>
    </citation>
    <scope>NUCLEOTIDE SEQUENCE [LARGE SCALE GENOMIC DNA]</scope>
    <source>
        <strain evidence="11 12">BLCC-F167</strain>
    </source>
</reference>
<evidence type="ECO:0000313" key="12">
    <source>
        <dbReference type="Proteomes" id="UP001576780"/>
    </source>
</evidence>
<evidence type="ECO:0000256" key="2">
    <source>
        <dbReference type="ARBA" id="ARBA00012438"/>
    </source>
</evidence>
<dbReference type="EMBL" id="JBHFNT010000179">
    <property type="protein sequence ID" value="MFB2836843.1"/>
    <property type="molecule type" value="Genomic_DNA"/>
</dbReference>
<dbReference type="SMART" id="SM00448">
    <property type="entry name" value="REC"/>
    <property type="match status" value="1"/>
</dbReference>
<evidence type="ECO:0000259" key="10">
    <source>
        <dbReference type="PROSITE" id="PS50110"/>
    </source>
</evidence>
<dbReference type="PRINTS" id="PR00344">
    <property type="entry name" value="BCTRLSENSOR"/>
</dbReference>
<dbReference type="InterPro" id="IPR007890">
    <property type="entry name" value="CHASE2"/>
</dbReference>
<dbReference type="InterPro" id="IPR003594">
    <property type="entry name" value="HATPase_dom"/>
</dbReference>
<evidence type="ECO:0000256" key="8">
    <source>
        <dbReference type="SAM" id="Phobius"/>
    </source>
</evidence>
<evidence type="ECO:0000313" key="11">
    <source>
        <dbReference type="EMBL" id="MFB2836843.1"/>
    </source>
</evidence>
<keyword evidence="7" id="KW-0175">Coiled coil</keyword>
<dbReference type="Gene3D" id="3.40.50.2300">
    <property type="match status" value="1"/>
</dbReference>
<dbReference type="Pfam" id="PF02518">
    <property type="entry name" value="HATPase_c"/>
    <property type="match status" value="1"/>
</dbReference>
<dbReference type="SMART" id="SM00387">
    <property type="entry name" value="HATPase_c"/>
    <property type="match status" value="1"/>
</dbReference>
<comment type="catalytic activity">
    <reaction evidence="1">
        <text>ATP + protein L-histidine = ADP + protein N-phospho-L-histidine.</text>
        <dbReference type="EC" id="2.7.13.3"/>
    </reaction>
</comment>
<dbReference type="SUPFAM" id="SSF52172">
    <property type="entry name" value="CheY-like"/>
    <property type="match status" value="1"/>
</dbReference>
<dbReference type="InterPro" id="IPR001789">
    <property type="entry name" value="Sig_transdc_resp-reg_receiver"/>
</dbReference>
<dbReference type="InterPro" id="IPR036097">
    <property type="entry name" value="HisK_dim/P_sf"/>
</dbReference>
<feature type="domain" description="Response regulatory" evidence="10">
    <location>
        <begin position="464"/>
        <end position="580"/>
    </location>
</feature>
<organism evidence="11 12">
    <name type="scientific">Floridaenema evergladense BLCC-F167</name>
    <dbReference type="NCBI Taxonomy" id="3153639"/>
    <lineage>
        <taxon>Bacteria</taxon>
        <taxon>Bacillati</taxon>
        <taxon>Cyanobacteriota</taxon>
        <taxon>Cyanophyceae</taxon>
        <taxon>Oscillatoriophycideae</taxon>
        <taxon>Aerosakkonematales</taxon>
        <taxon>Aerosakkonemataceae</taxon>
        <taxon>Floridanema</taxon>
        <taxon>Floridanema evergladense</taxon>
    </lineage>
</organism>
<dbReference type="Pfam" id="PF05226">
    <property type="entry name" value="CHASE2"/>
    <property type="match status" value="1"/>
</dbReference>
<dbReference type="Gene3D" id="1.10.287.130">
    <property type="match status" value="1"/>
</dbReference>
<dbReference type="PROSITE" id="PS50110">
    <property type="entry name" value="RESPONSE_REGULATORY"/>
    <property type="match status" value="1"/>
</dbReference>
<dbReference type="InterPro" id="IPR005467">
    <property type="entry name" value="His_kinase_dom"/>
</dbReference>
<dbReference type="SMART" id="SM00388">
    <property type="entry name" value="HisKA"/>
    <property type="match status" value="1"/>
</dbReference>
<dbReference type="PANTHER" id="PTHR45339:SF1">
    <property type="entry name" value="HYBRID SIGNAL TRANSDUCTION HISTIDINE KINASE J"/>
    <property type="match status" value="1"/>
</dbReference>
<keyword evidence="8" id="KW-1133">Transmembrane helix</keyword>
<dbReference type="PANTHER" id="PTHR45339">
    <property type="entry name" value="HYBRID SIGNAL TRANSDUCTION HISTIDINE KINASE J"/>
    <property type="match status" value="1"/>
</dbReference>
<keyword evidence="8" id="KW-0472">Membrane</keyword>
<feature type="modified residue" description="4-aspartylphosphate" evidence="6">
    <location>
        <position position="513"/>
    </location>
</feature>
<accession>A0ABV4WP26</accession>
<keyword evidence="12" id="KW-1185">Reference proteome</keyword>
<dbReference type="InterPro" id="IPR003661">
    <property type="entry name" value="HisK_dim/P_dom"/>
</dbReference>
<protein>
    <recommendedName>
        <fullName evidence="2">histidine kinase</fullName>
        <ecNumber evidence="2">2.7.13.3</ecNumber>
    </recommendedName>
</protein>
<name>A0ABV4WP26_9CYAN</name>
<keyword evidence="3 6" id="KW-0597">Phosphoprotein</keyword>
<dbReference type="CDD" id="cd00082">
    <property type="entry name" value="HisKA"/>
    <property type="match status" value="1"/>
</dbReference>
<dbReference type="Pfam" id="PF00072">
    <property type="entry name" value="Response_reg"/>
    <property type="match status" value="1"/>
</dbReference>
<dbReference type="PROSITE" id="PS50109">
    <property type="entry name" value="HIS_KIN"/>
    <property type="match status" value="1"/>
</dbReference>
<feature type="transmembrane region" description="Helical" evidence="8">
    <location>
        <begin position="132"/>
        <end position="154"/>
    </location>
</feature>
<comment type="caution">
    <text evidence="11">The sequence shown here is derived from an EMBL/GenBank/DDBJ whole genome shotgun (WGS) entry which is preliminary data.</text>
</comment>
<evidence type="ECO:0000256" key="6">
    <source>
        <dbReference type="PROSITE-ProRule" id="PRU00169"/>
    </source>
</evidence>
<keyword evidence="5" id="KW-0902">Two-component regulatory system</keyword>
<dbReference type="InterPro" id="IPR036890">
    <property type="entry name" value="HATPase_C_sf"/>
</dbReference>
<evidence type="ECO:0000256" key="5">
    <source>
        <dbReference type="ARBA" id="ARBA00023012"/>
    </source>
</evidence>
<keyword evidence="8" id="KW-0812">Transmembrane</keyword>
<dbReference type="Proteomes" id="UP001576780">
    <property type="component" value="Unassembled WGS sequence"/>
</dbReference>
<dbReference type="CDD" id="cd16922">
    <property type="entry name" value="HATPase_EvgS-ArcB-TorS-like"/>
    <property type="match status" value="1"/>
</dbReference>
<dbReference type="RefSeq" id="WP_413279210.1">
    <property type="nucleotide sequence ID" value="NZ_JBHFNT010000179.1"/>
</dbReference>
<evidence type="ECO:0000256" key="7">
    <source>
        <dbReference type="SAM" id="Coils"/>
    </source>
</evidence>
<dbReference type="Gene3D" id="3.30.565.10">
    <property type="entry name" value="Histidine kinase-like ATPase, C-terminal domain"/>
    <property type="match status" value="1"/>
</dbReference>
<keyword evidence="11" id="KW-0547">Nucleotide-binding</keyword>
<feature type="transmembrane region" description="Helical" evidence="8">
    <location>
        <begin position="104"/>
        <end position="126"/>
    </location>
</feature>
<dbReference type="SUPFAM" id="SSF47384">
    <property type="entry name" value="Homodimeric domain of signal transducing histidine kinase"/>
    <property type="match status" value="1"/>
</dbReference>
<dbReference type="SUPFAM" id="SSF55874">
    <property type="entry name" value="ATPase domain of HSP90 chaperone/DNA topoisomerase II/histidine kinase"/>
    <property type="match status" value="1"/>
</dbReference>
<sequence>VLNNQIPANLMRDRIVLIGATAASLNDIVQTPHSNALFGKTDFTPGVVIHANLSSQIISTALEGRTNLQPGNRTFNQLWILLCSVISATGTWSILHRKFFGSNSFFLSTIFSVTVAGTSVLGISYVAFLQGWVIPVFSPVLAITISAILTNNYYNQWQLKKTNQQLAKANQELAQYSQNLELKVKERTEELKLAKEASDAANQAKSEFLASMSHELRTPLNGILGYTQILERSKTLSREDRKGISVIYESGSHLLNLINDLLDLAKIEARKLEIYSHDLYLPNLLVGVTEICRIKAEAKDLIFHCEFSPDLPQQVRTDEKRLRQVLINLLSNAIKFTDTGSVTFKVMVVDDRLVEMGEKPTTKIHFEVEDTGVGILPEQIDKICLPFEQVGENQRKAEGTGLGLAISQKILQMMGSTLQVSSELGVGSKFYFDLNLELGGGEITAVKLLKPEAIAGFTGKESVKLLVVDDHTESRSLIVDLLKPYGFELIEASDGVEGLKQAAIAKPDLILTDLVMPKMDGFEMIRQIRNTPELQQIPIIAMSANTFCLNKQQTPLVSNDEFLTKPIQIPDLLEKLRVRLGIEWVIDRHITEPKTQTKSTKKIIVPTEQELETLHHSARIGDIEKIEQEAERLQKLNSQYTPFCQRILELVQEFDDAGILQWIEQHSKSKAY</sequence>
<evidence type="ECO:0000256" key="1">
    <source>
        <dbReference type="ARBA" id="ARBA00000085"/>
    </source>
</evidence>
<evidence type="ECO:0000256" key="4">
    <source>
        <dbReference type="ARBA" id="ARBA00022777"/>
    </source>
</evidence>
<proteinExistence type="predicted"/>
<feature type="non-terminal residue" evidence="11">
    <location>
        <position position="1"/>
    </location>
</feature>
<keyword evidence="4" id="KW-0418">Kinase</keyword>
<dbReference type="EC" id="2.7.13.3" evidence="2"/>
<gene>
    <name evidence="11" type="ORF">ACE1CA_20130</name>
</gene>
<evidence type="ECO:0000259" key="9">
    <source>
        <dbReference type="PROSITE" id="PS50109"/>
    </source>
</evidence>
<dbReference type="GO" id="GO:0005524">
    <property type="term" value="F:ATP binding"/>
    <property type="evidence" value="ECO:0007669"/>
    <property type="project" value="UniProtKB-KW"/>
</dbReference>
<keyword evidence="11" id="KW-0067">ATP-binding</keyword>
<evidence type="ECO:0000256" key="3">
    <source>
        <dbReference type="ARBA" id="ARBA00022553"/>
    </source>
</evidence>
<feature type="domain" description="Histidine kinase" evidence="9">
    <location>
        <begin position="211"/>
        <end position="438"/>
    </location>
</feature>